<feature type="transmembrane region" description="Helical" evidence="3">
    <location>
        <begin position="213"/>
        <end position="233"/>
    </location>
</feature>
<dbReference type="eggNOG" id="COG0697">
    <property type="taxonomic scope" value="Bacteria"/>
</dbReference>
<feature type="domain" description="EamA" evidence="4">
    <location>
        <begin position="4"/>
        <end position="139"/>
    </location>
</feature>
<name>A0A0A3I6W2_9BACL</name>
<dbReference type="RefSeq" id="WP_036184927.1">
    <property type="nucleotide sequence ID" value="NZ_AVDA01000007.1"/>
</dbReference>
<dbReference type="InterPro" id="IPR000620">
    <property type="entry name" value="EamA_dom"/>
</dbReference>
<sequence length="303" mass="32556">MNLKALILALITVFIWGSTFAANSVGLQGGYPAGHLVLVRFIIASILFIIIALLPNVKFRLPAKEDLLKIFFLGVLGISVYHICNTFGQVTVSAGTAGLLIGSGPIFTTLFAMWFLKEQLGKVGWFGLGFGLLGIVIISIGSGDSFGISPGVILILLAAVATSLFFVFQKPLFKKYTAIELTAYFTWAGTIPFFVYTPGLLDTVQNASVEANITTIYIGIFPTAIAYLTWAIALSMSSASSISSVLYLEPVIAIIVAWIWISELPTMISITGGIIAISGVIIVNFFGKRHSFIAEQKVKTSLK</sequence>
<evidence type="ECO:0000256" key="1">
    <source>
        <dbReference type="ARBA" id="ARBA00004127"/>
    </source>
</evidence>
<keyword evidence="3" id="KW-0812">Transmembrane</keyword>
<dbReference type="Pfam" id="PF00892">
    <property type="entry name" value="EamA"/>
    <property type="match status" value="2"/>
</dbReference>
<proteinExistence type="inferred from homology"/>
<feature type="transmembrane region" description="Helical" evidence="3">
    <location>
        <begin position="67"/>
        <end position="88"/>
    </location>
</feature>
<feature type="transmembrane region" description="Helical" evidence="3">
    <location>
        <begin position="37"/>
        <end position="55"/>
    </location>
</feature>
<dbReference type="STRING" id="1384049.CD29_07880"/>
<keyword evidence="3" id="KW-1133">Transmembrane helix</keyword>
<dbReference type="AlphaFoldDB" id="A0A0A3I6W2"/>
<feature type="transmembrane region" description="Helical" evidence="3">
    <location>
        <begin position="245"/>
        <end position="261"/>
    </location>
</feature>
<dbReference type="PANTHER" id="PTHR12715:SF4">
    <property type="entry name" value="EAMA DOMAIN-CONTAINING PROTEIN"/>
    <property type="match status" value="1"/>
</dbReference>
<evidence type="ECO:0000256" key="3">
    <source>
        <dbReference type="SAM" id="Phobius"/>
    </source>
</evidence>
<protein>
    <submittedName>
        <fullName evidence="5">Membrane protein</fullName>
    </submittedName>
</protein>
<feature type="transmembrane region" description="Helical" evidence="3">
    <location>
        <begin position="181"/>
        <end position="201"/>
    </location>
</feature>
<dbReference type="SUPFAM" id="SSF103481">
    <property type="entry name" value="Multidrug resistance efflux transporter EmrE"/>
    <property type="match status" value="2"/>
</dbReference>
<dbReference type="GO" id="GO:0016020">
    <property type="term" value="C:membrane"/>
    <property type="evidence" value="ECO:0007669"/>
    <property type="project" value="InterPro"/>
</dbReference>
<evidence type="ECO:0000313" key="5">
    <source>
        <dbReference type="EMBL" id="KGR79250.1"/>
    </source>
</evidence>
<feature type="transmembrane region" description="Helical" evidence="3">
    <location>
        <begin position="123"/>
        <end position="142"/>
    </location>
</feature>
<comment type="similarity">
    <text evidence="2">Belongs to the EamA transporter family.</text>
</comment>
<accession>A0A0A3I6W2</accession>
<dbReference type="InterPro" id="IPR037185">
    <property type="entry name" value="EmrE-like"/>
</dbReference>
<dbReference type="PANTHER" id="PTHR12715">
    <property type="entry name" value="TRANSPORTER, DRUG/METABOLITE EXPORTER FAMILY"/>
    <property type="match status" value="1"/>
</dbReference>
<feature type="transmembrane region" description="Helical" evidence="3">
    <location>
        <begin position="267"/>
        <end position="287"/>
    </location>
</feature>
<feature type="domain" description="EamA" evidence="4">
    <location>
        <begin position="150"/>
        <end position="284"/>
    </location>
</feature>
<evidence type="ECO:0000259" key="4">
    <source>
        <dbReference type="Pfam" id="PF00892"/>
    </source>
</evidence>
<dbReference type="EMBL" id="JPVN01000007">
    <property type="protein sequence ID" value="KGR79250.1"/>
    <property type="molecule type" value="Genomic_DNA"/>
</dbReference>
<comment type="caution">
    <text evidence="5">The sequence shown here is derived from an EMBL/GenBank/DDBJ whole genome shotgun (WGS) entry which is preliminary data.</text>
</comment>
<dbReference type="InterPro" id="IPR052756">
    <property type="entry name" value="Alkyne_AA_exporter"/>
</dbReference>
<reference evidence="5 6" key="1">
    <citation type="submission" date="2014-02" db="EMBL/GenBank/DDBJ databases">
        <title>Draft genome sequence of Lysinibacillus manganicus DSM 26584T.</title>
        <authorList>
            <person name="Zhang F."/>
            <person name="Wang G."/>
            <person name="Zhang L."/>
        </authorList>
    </citation>
    <scope>NUCLEOTIDE SEQUENCE [LARGE SCALE GENOMIC DNA]</scope>
    <source>
        <strain evidence="5 6">DSM 26584</strain>
    </source>
</reference>
<comment type="subcellular location">
    <subcellularLocation>
        <location evidence="1">Endomembrane system</location>
        <topology evidence="1">Multi-pass membrane protein</topology>
    </subcellularLocation>
</comment>
<dbReference type="OrthoDB" id="9809509at2"/>
<evidence type="ECO:0000313" key="6">
    <source>
        <dbReference type="Proteomes" id="UP000030416"/>
    </source>
</evidence>
<organism evidence="5 6">
    <name type="scientific">Ureibacillus manganicus DSM 26584</name>
    <dbReference type="NCBI Taxonomy" id="1384049"/>
    <lineage>
        <taxon>Bacteria</taxon>
        <taxon>Bacillati</taxon>
        <taxon>Bacillota</taxon>
        <taxon>Bacilli</taxon>
        <taxon>Bacillales</taxon>
        <taxon>Caryophanaceae</taxon>
        <taxon>Ureibacillus</taxon>
    </lineage>
</organism>
<keyword evidence="6" id="KW-1185">Reference proteome</keyword>
<gene>
    <name evidence="5" type="ORF">CD29_07880</name>
</gene>
<feature type="transmembrane region" description="Helical" evidence="3">
    <location>
        <begin position="94"/>
        <end position="116"/>
    </location>
</feature>
<dbReference type="Proteomes" id="UP000030416">
    <property type="component" value="Unassembled WGS sequence"/>
</dbReference>
<keyword evidence="3" id="KW-0472">Membrane</keyword>
<feature type="transmembrane region" description="Helical" evidence="3">
    <location>
        <begin position="148"/>
        <end position="169"/>
    </location>
</feature>
<evidence type="ECO:0000256" key="2">
    <source>
        <dbReference type="ARBA" id="ARBA00007362"/>
    </source>
</evidence>